<dbReference type="EMBL" id="JFKC01000033">
    <property type="protein sequence ID" value="OSQ43862.1"/>
    <property type="molecule type" value="Genomic_DNA"/>
</dbReference>
<accession>A0A1X4NBE3</accession>
<evidence type="ECO:0000313" key="2">
    <source>
        <dbReference type="Proteomes" id="UP000193926"/>
    </source>
</evidence>
<evidence type="ECO:0000313" key="1">
    <source>
        <dbReference type="EMBL" id="OSQ43862.1"/>
    </source>
</evidence>
<dbReference type="Proteomes" id="UP000193926">
    <property type="component" value="Unassembled WGS sequence"/>
</dbReference>
<organism evidence="1 2">
    <name type="scientific">Marivita geojedonensis</name>
    <dbReference type="NCBI Taxonomy" id="1123756"/>
    <lineage>
        <taxon>Bacteria</taxon>
        <taxon>Pseudomonadati</taxon>
        <taxon>Pseudomonadota</taxon>
        <taxon>Alphaproteobacteria</taxon>
        <taxon>Rhodobacterales</taxon>
        <taxon>Roseobacteraceae</taxon>
        <taxon>Marivita</taxon>
    </lineage>
</organism>
<keyword evidence="2" id="KW-1185">Reference proteome</keyword>
<reference evidence="1 2" key="1">
    <citation type="submission" date="2014-03" db="EMBL/GenBank/DDBJ databases">
        <title>The draft genome sequence of Marivita geojedonensis KCTC 23882.</title>
        <authorList>
            <person name="Lai Q."/>
            <person name="Shao Z."/>
        </authorList>
    </citation>
    <scope>NUCLEOTIDE SEQUENCE [LARGE SCALE GENOMIC DNA]</scope>
    <source>
        <strain evidence="1 2">DPG-138</strain>
    </source>
</reference>
<dbReference type="RefSeq" id="WP_085641407.1">
    <property type="nucleotide sequence ID" value="NZ_JFKC01000033.1"/>
</dbReference>
<gene>
    <name evidence="1" type="ORF">MGEO_19360</name>
</gene>
<name>A0A1X4NBE3_9RHOB</name>
<comment type="caution">
    <text evidence="1">The sequence shown here is derived from an EMBL/GenBank/DDBJ whole genome shotgun (WGS) entry which is preliminary data.</text>
</comment>
<dbReference type="OrthoDB" id="7848354at2"/>
<sequence>MIDNHRRAGKLDAPLAVAAIEEQVRRNTAFDYKAGIKVLPQAARDGRAVNYRQLAEAGGVLKPEDTWHQHVAQKIPLSQIVDYGHAHDMPALTALVETKQGVTESILAGFQKGLEDTGIRVPVGRTIEEFYRAKRRRFFEWASEQ</sequence>
<dbReference type="AlphaFoldDB" id="A0A1X4NBE3"/>
<proteinExistence type="predicted"/>
<protein>
    <submittedName>
        <fullName evidence="1">Uncharacterized protein</fullName>
    </submittedName>
</protein>